<feature type="coiled-coil region" evidence="1">
    <location>
        <begin position="34"/>
        <end position="68"/>
    </location>
</feature>
<accession>A0A8H6W0C9</accession>
<keyword evidence="3" id="KW-1185">Reference proteome</keyword>
<sequence>MNSPFQSILNTNTVPSDAECDEIRALLRPQRPRLAHLNDQVARLQVILDDAVRARDELQAAIKAHEALISPMRRVPDDILSVIFLHTLPTTRETALSRDEGPLLLMQVCQYWRALTLAVPRLWSSMHIALPPKNSDPALQLFGLKSEVERWTRRAAAVPLSIRVHASRKRYPIAPPSSGDSPPSILVESLLPVAHQWGMIHLKVDDVRDLSVLDKVTPLDAKHLNRFSITLSRSALGATGYRLPMLGAPALRQLAYQGRDNCIPATPIWRNLVRLTLSLSRGSSETDHQVLPFPFLAECTALQTLHLSFTRMSFQYGKTVCLPRLQEIHLGEWITTEPDIGTLSQLLARLDMPNLKRLGLHQMGGPVLGPLRYLGPACSAAIQWLSIPAKQLDGPSIREMLGPMTGLVHLRLVAPSAFLPDVAQTFLVCLTPTDEDPTGDDPSAVLCPNLEVLELAGPSTLSDEYIIQFLRARAAHPETMPLRQFKAVLSRAQQGDLRSELADLVQDRLQLVLVYRPTQPYNRVRCSPLEGTERDPTIVKVKKGEEWLQEADPMRLD</sequence>
<comment type="caution">
    <text evidence="2">The sequence shown here is derived from an EMBL/GenBank/DDBJ whole genome shotgun (WGS) entry which is preliminary data.</text>
</comment>
<keyword evidence="1" id="KW-0175">Coiled coil</keyword>
<name>A0A8H6W0C9_MYCCL</name>
<protein>
    <recommendedName>
        <fullName evidence="4">F-box domain-containing protein</fullName>
    </recommendedName>
</protein>
<dbReference type="AlphaFoldDB" id="A0A8H6W0C9"/>
<dbReference type="Gene3D" id="3.80.10.10">
    <property type="entry name" value="Ribonuclease Inhibitor"/>
    <property type="match status" value="1"/>
</dbReference>
<dbReference type="Proteomes" id="UP000613580">
    <property type="component" value="Unassembled WGS sequence"/>
</dbReference>
<evidence type="ECO:0000313" key="2">
    <source>
        <dbReference type="EMBL" id="KAF7300347.1"/>
    </source>
</evidence>
<dbReference type="EMBL" id="JACAZE010000013">
    <property type="protein sequence ID" value="KAF7300347.1"/>
    <property type="molecule type" value="Genomic_DNA"/>
</dbReference>
<reference evidence="2" key="1">
    <citation type="submission" date="2020-05" db="EMBL/GenBank/DDBJ databases">
        <title>Mycena genomes resolve the evolution of fungal bioluminescence.</title>
        <authorList>
            <person name="Tsai I.J."/>
        </authorList>
    </citation>
    <scope>NUCLEOTIDE SEQUENCE</scope>
    <source>
        <strain evidence="2">110903Hualien_Pintung</strain>
    </source>
</reference>
<evidence type="ECO:0000313" key="3">
    <source>
        <dbReference type="Proteomes" id="UP000613580"/>
    </source>
</evidence>
<evidence type="ECO:0008006" key="4">
    <source>
        <dbReference type="Google" id="ProtNLM"/>
    </source>
</evidence>
<proteinExistence type="predicted"/>
<gene>
    <name evidence="2" type="ORF">HMN09_00918000</name>
</gene>
<dbReference type="OrthoDB" id="3365698at2759"/>
<dbReference type="SUPFAM" id="SSF52047">
    <property type="entry name" value="RNI-like"/>
    <property type="match status" value="1"/>
</dbReference>
<evidence type="ECO:0000256" key="1">
    <source>
        <dbReference type="SAM" id="Coils"/>
    </source>
</evidence>
<dbReference type="InterPro" id="IPR032675">
    <property type="entry name" value="LRR_dom_sf"/>
</dbReference>
<organism evidence="2 3">
    <name type="scientific">Mycena chlorophos</name>
    <name type="common">Agaric fungus</name>
    <name type="synonym">Agaricus chlorophos</name>
    <dbReference type="NCBI Taxonomy" id="658473"/>
    <lineage>
        <taxon>Eukaryota</taxon>
        <taxon>Fungi</taxon>
        <taxon>Dikarya</taxon>
        <taxon>Basidiomycota</taxon>
        <taxon>Agaricomycotina</taxon>
        <taxon>Agaricomycetes</taxon>
        <taxon>Agaricomycetidae</taxon>
        <taxon>Agaricales</taxon>
        <taxon>Marasmiineae</taxon>
        <taxon>Mycenaceae</taxon>
        <taxon>Mycena</taxon>
    </lineage>
</organism>